<dbReference type="PRINTS" id="PR00409">
    <property type="entry name" value="PHDIOXRDTASE"/>
</dbReference>
<keyword evidence="1" id="KW-0408">Iron</keyword>
<reference evidence="6" key="1">
    <citation type="submission" date="2023-10" db="EMBL/GenBank/DDBJ databases">
        <authorList>
            <person name="Hackl T."/>
        </authorList>
    </citation>
    <scope>NUCLEOTIDE SEQUENCE</scope>
</reference>
<dbReference type="GO" id="GO:0051537">
    <property type="term" value="F:2 iron, 2 sulfur cluster binding"/>
    <property type="evidence" value="ECO:0007669"/>
    <property type="project" value="UniProtKB-KW"/>
</dbReference>
<dbReference type="InterPro" id="IPR017927">
    <property type="entry name" value="FAD-bd_FR_type"/>
</dbReference>
<evidence type="ECO:0000259" key="5">
    <source>
        <dbReference type="PROSITE" id="PS51384"/>
    </source>
</evidence>
<dbReference type="Gene3D" id="2.40.33.20">
    <property type="entry name" value="PK beta-barrel domain-like"/>
    <property type="match status" value="1"/>
</dbReference>
<dbReference type="GO" id="GO:0030170">
    <property type="term" value="F:pyridoxal phosphate binding"/>
    <property type="evidence" value="ECO:0007669"/>
    <property type="project" value="InterPro"/>
</dbReference>
<dbReference type="Proteomes" id="UP001295740">
    <property type="component" value="Unassembled WGS sequence"/>
</dbReference>
<dbReference type="AlphaFoldDB" id="A0AAI8VCF9"/>
<dbReference type="InterPro" id="IPR006058">
    <property type="entry name" value="2Fe2S_fd_BS"/>
</dbReference>
<dbReference type="InterPro" id="IPR005302">
    <property type="entry name" value="MoCF_Sase_C"/>
</dbReference>
<feature type="domain" description="MOSC" evidence="4">
    <location>
        <begin position="41"/>
        <end position="179"/>
    </location>
</feature>
<keyword evidence="1" id="KW-0001">2Fe-2S</keyword>
<feature type="domain" description="FAD-binding FR-type" evidence="5">
    <location>
        <begin position="245"/>
        <end position="358"/>
    </location>
</feature>
<name>A0AAI8VCF9_9PEZI</name>
<dbReference type="CDD" id="cd00207">
    <property type="entry name" value="fer2"/>
    <property type="match status" value="1"/>
</dbReference>
<dbReference type="PROSITE" id="PS00197">
    <property type="entry name" value="2FE2S_FER_1"/>
    <property type="match status" value="1"/>
</dbReference>
<dbReference type="CDD" id="cd06185">
    <property type="entry name" value="PDR_like"/>
    <property type="match status" value="1"/>
</dbReference>
<protein>
    <submittedName>
        <fullName evidence="6">Uu.00g097200.m01.CDS01</fullName>
    </submittedName>
</protein>
<dbReference type="Gene3D" id="2.40.30.10">
    <property type="entry name" value="Translation factors"/>
    <property type="match status" value="1"/>
</dbReference>
<evidence type="ECO:0000256" key="2">
    <source>
        <dbReference type="ARBA" id="ARBA00023014"/>
    </source>
</evidence>
<dbReference type="InterPro" id="IPR039261">
    <property type="entry name" value="FNR_nucleotide-bd"/>
</dbReference>
<dbReference type="GO" id="GO:0030151">
    <property type="term" value="F:molybdenum ion binding"/>
    <property type="evidence" value="ECO:0007669"/>
    <property type="project" value="InterPro"/>
</dbReference>
<dbReference type="InterPro" id="IPR017938">
    <property type="entry name" value="Riboflavin_synthase-like_b-brl"/>
</dbReference>
<dbReference type="InterPro" id="IPR011037">
    <property type="entry name" value="Pyrv_Knase-like_insert_dom_sf"/>
</dbReference>
<dbReference type="SUPFAM" id="SSF50800">
    <property type="entry name" value="PK beta-barrel domain-like"/>
    <property type="match status" value="1"/>
</dbReference>
<keyword evidence="7" id="KW-1185">Reference proteome</keyword>
<gene>
    <name evidence="6" type="ORF">KHLLAP_LOCUS2794</name>
</gene>
<feature type="domain" description="2Fe-2S ferredoxin-type" evidence="3">
    <location>
        <begin position="475"/>
        <end position="564"/>
    </location>
</feature>
<dbReference type="SUPFAM" id="SSF52343">
    <property type="entry name" value="Ferredoxin reductase-like, C-terminal NADP-linked domain"/>
    <property type="match status" value="1"/>
</dbReference>
<accession>A0AAI8VCF9</accession>
<dbReference type="Pfam" id="PF00111">
    <property type="entry name" value="Fer2"/>
    <property type="match status" value="1"/>
</dbReference>
<sequence length="564" mass="62270">MAPAADIDLYAPFERDTILEIRTSKMKAMPGLKIQSGIDKELRDGRIPVSLGGLDADEHDLTFHGGPDKAIHGYCASHYPTWRDEFPEAAARFQPGGFGENFVTERMNERNVCIGDVVAVGTDGVLLQVSLPRQPCFKLNHRFQLKNFAPNTYKTSRTGWYYRVLREGSVAAGDEIRLVERKHPRWTIERVQEYLHRTLDDAEMNELLAGVVDMGDESRKAFETRVAKLKARQKRAAGSEAKEAERWREYKLVEKKAQTARISSFVLEAVRPEHDTGGEGALANLQLGSHVRLKLPNGLLRSYSIVSGSPNRFELGVAREEPGRGGSAYLHQTAQEGDVIQVGRITTDVKPVAAASNHLFVVGGIGITAFLGMMETYSRINWETTLHYGVQSTADVPFRERVDGLGDSVRLYDRSKGERMDIPKILGDLGWNSHVYVCGPRRMMEEAAREAKRCGLGPDEVHFEAFAADATGDPFEVEVANRGGRVLRVGEEETLLEVLRRCFGDDGVASSCEVGNCGTCRVALRQGRVEHRGSALVEGVEGDGEGEGMLSCVSRGVGRIVIEI</sequence>
<dbReference type="EMBL" id="CAUWAG010000004">
    <property type="protein sequence ID" value="CAJ2502326.1"/>
    <property type="molecule type" value="Genomic_DNA"/>
</dbReference>
<proteinExistence type="predicted"/>
<dbReference type="GO" id="GO:0016491">
    <property type="term" value="F:oxidoreductase activity"/>
    <property type="evidence" value="ECO:0007669"/>
    <property type="project" value="InterPro"/>
</dbReference>
<evidence type="ECO:0000313" key="6">
    <source>
        <dbReference type="EMBL" id="CAJ2502326.1"/>
    </source>
</evidence>
<dbReference type="InterPro" id="IPR001041">
    <property type="entry name" value="2Fe-2S_ferredoxin-type"/>
</dbReference>
<dbReference type="InterPro" id="IPR052353">
    <property type="entry name" value="Benzoxazolinone_Detox_Enz"/>
</dbReference>
<evidence type="ECO:0000256" key="1">
    <source>
        <dbReference type="ARBA" id="ARBA00022714"/>
    </source>
</evidence>
<dbReference type="Pfam" id="PF03473">
    <property type="entry name" value="MOSC"/>
    <property type="match status" value="1"/>
</dbReference>
<dbReference type="Gene3D" id="3.40.50.80">
    <property type="entry name" value="Nucleotide-binding domain of ferredoxin-NADP reductase (FNR) module"/>
    <property type="match status" value="1"/>
</dbReference>
<dbReference type="SUPFAM" id="SSF54292">
    <property type="entry name" value="2Fe-2S ferredoxin-like"/>
    <property type="match status" value="1"/>
</dbReference>
<dbReference type="PANTHER" id="PTHR30212">
    <property type="entry name" value="PROTEIN YIIM"/>
    <property type="match status" value="1"/>
</dbReference>
<evidence type="ECO:0000259" key="4">
    <source>
        <dbReference type="PROSITE" id="PS51340"/>
    </source>
</evidence>
<dbReference type="PROSITE" id="PS51384">
    <property type="entry name" value="FAD_FR"/>
    <property type="match status" value="1"/>
</dbReference>
<dbReference type="Gene3D" id="3.10.20.30">
    <property type="match status" value="1"/>
</dbReference>
<organism evidence="6 7">
    <name type="scientific">Anthostomella pinea</name>
    <dbReference type="NCBI Taxonomy" id="933095"/>
    <lineage>
        <taxon>Eukaryota</taxon>
        <taxon>Fungi</taxon>
        <taxon>Dikarya</taxon>
        <taxon>Ascomycota</taxon>
        <taxon>Pezizomycotina</taxon>
        <taxon>Sordariomycetes</taxon>
        <taxon>Xylariomycetidae</taxon>
        <taxon>Xylariales</taxon>
        <taxon>Xylariaceae</taxon>
        <taxon>Anthostomella</taxon>
    </lineage>
</organism>
<evidence type="ECO:0000313" key="7">
    <source>
        <dbReference type="Proteomes" id="UP001295740"/>
    </source>
</evidence>
<dbReference type="SUPFAM" id="SSF63380">
    <property type="entry name" value="Riboflavin synthase domain-like"/>
    <property type="match status" value="1"/>
</dbReference>
<keyword evidence="2" id="KW-0411">Iron-sulfur</keyword>
<dbReference type="PANTHER" id="PTHR30212:SF2">
    <property type="entry name" value="PROTEIN YIIM"/>
    <property type="match status" value="1"/>
</dbReference>
<dbReference type="PROSITE" id="PS51085">
    <property type="entry name" value="2FE2S_FER_2"/>
    <property type="match status" value="1"/>
</dbReference>
<dbReference type="InterPro" id="IPR012675">
    <property type="entry name" value="Beta-grasp_dom_sf"/>
</dbReference>
<evidence type="ECO:0000259" key="3">
    <source>
        <dbReference type="PROSITE" id="PS51085"/>
    </source>
</evidence>
<keyword evidence="1" id="KW-0479">Metal-binding</keyword>
<dbReference type="InterPro" id="IPR036010">
    <property type="entry name" value="2Fe-2S_ferredoxin-like_sf"/>
</dbReference>
<comment type="caution">
    <text evidence="6">The sequence shown here is derived from an EMBL/GenBank/DDBJ whole genome shotgun (WGS) entry which is preliminary data.</text>
</comment>
<dbReference type="PROSITE" id="PS51340">
    <property type="entry name" value="MOSC"/>
    <property type="match status" value="1"/>
</dbReference>